<dbReference type="SUPFAM" id="SSF51197">
    <property type="entry name" value="Clavaminate synthase-like"/>
    <property type="match status" value="1"/>
</dbReference>
<dbReference type="AlphaFoldDB" id="A0A0P1FCW9"/>
<reference evidence="3 5" key="2">
    <citation type="submission" date="2015-09" db="EMBL/GenBank/DDBJ databases">
        <authorList>
            <consortium name="Swine Surveillance"/>
        </authorList>
    </citation>
    <scope>NUCLEOTIDE SEQUENCE [LARGE SCALE GENOMIC DNA]</scope>
    <source>
        <strain evidence="3 5">5120</strain>
    </source>
</reference>
<evidence type="ECO:0000313" key="4">
    <source>
        <dbReference type="Proteomes" id="UP000051086"/>
    </source>
</evidence>
<dbReference type="Proteomes" id="UP000051887">
    <property type="component" value="Unassembled WGS sequence"/>
</dbReference>
<feature type="region of interest" description="Disordered" evidence="1">
    <location>
        <begin position="81"/>
        <end position="116"/>
    </location>
</feature>
<evidence type="ECO:0000256" key="1">
    <source>
        <dbReference type="SAM" id="MobiDB-lite"/>
    </source>
</evidence>
<dbReference type="EMBL" id="CYSC01000032">
    <property type="protein sequence ID" value="CUH72489.1"/>
    <property type="molecule type" value="Genomic_DNA"/>
</dbReference>
<evidence type="ECO:0000313" key="2">
    <source>
        <dbReference type="EMBL" id="CUH66064.1"/>
    </source>
</evidence>
<feature type="compositionally biased region" description="Basic and acidic residues" evidence="1">
    <location>
        <begin position="89"/>
        <end position="102"/>
    </location>
</feature>
<protein>
    <recommendedName>
        <fullName evidence="6">Phytanoyl-CoA dioxygenase (PhyH)</fullName>
    </recommendedName>
</protein>
<dbReference type="Gene3D" id="2.60.120.620">
    <property type="entry name" value="q2cbj1_9rhob like domain"/>
    <property type="match status" value="1"/>
</dbReference>
<evidence type="ECO:0000313" key="5">
    <source>
        <dbReference type="Proteomes" id="UP000051887"/>
    </source>
</evidence>
<gene>
    <name evidence="2" type="ORF">TL5118_01590</name>
    <name evidence="3" type="ORF">TL5120_02290</name>
</gene>
<evidence type="ECO:0000313" key="3">
    <source>
        <dbReference type="EMBL" id="CUH72489.1"/>
    </source>
</evidence>
<dbReference type="OrthoDB" id="7359449at2"/>
<keyword evidence="4" id="KW-1185">Reference proteome</keyword>
<dbReference type="EMBL" id="CYSB01000025">
    <property type="protein sequence ID" value="CUH66064.1"/>
    <property type="molecule type" value="Genomic_DNA"/>
</dbReference>
<dbReference type="Proteomes" id="UP000051086">
    <property type="component" value="Unassembled WGS sequence"/>
</dbReference>
<sequence>MSQLKTRFERDGYVIVPGFLSPDTLSGLRRITAPVLDGLDTAHREKFKATGSLCNFGDHPEFSEIVAAVPVAAARQQVTDLFPTPADPPTERIFQRRPDPARMLKTSAPLQQAPAL</sequence>
<reference evidence="2 4" key="1">
    <citation type="submission" date="2015-09" db="EMBL/GenBank/DDBJ databases">
        <authorList>
            <person name="Rodrigo-Torres L."/>
            <person name="Arahal D.R."/>
        </authorList>
    </citation>
    <scope>NUCLEOTIDE SEQUENCE [LARGE SCALE GENOMIC DNA]</scope>
    <source>
        <strain evidence="2 4">CECT 5118</strain>
    </source>
</reference>
<accession>A0A0P1FCW9</accession>
<evidence type="ECO:0008006" key="6">
    <source>
        <dbReference type="Google" id="ProtNLM"/>
    </source>
</evidence>
<name>A0A0P1FCW9_9RHOB</name>
<organism evidence="3 5">
    <name type="scientific">Thalassovita autumnalis</name>
    <dbReference type="NCBI Taxonomy" id="2072972"/>
    <lineage>
        <taxon>Bacteria</taxon>
        <taxon>Pseudomonadati</taxon>
        <taxon>Pseudomonadota</taxon>
        <taxon>Alphaproteobacteria</taxon>
        <taxon>Rhodobacterales</taxon>
        <taxon>Roseobacteraceae</taxon>
        <taxon>Thalassovita</taxon>
    </lineage>
</organism>
<proteinExistence type="predicted"/>
<dbReference type="RefSeq" id="WP_058243684.1">
    <property type="nucleotide sequence ID" value="NZ_CYSB01000025.1"/>
</dbReference>